<dbReference type="InterPro" id="IPR003838">
    <property type="entry name" value="ABC3_permease_C"/>
</dbReference>
<keyword evidence="4 6" id="KW-1133">Transmembrane helix</keyword>
<comment type="caution">
    <text evidence="9">The sequence shown here is derived from an EMBL/GenBank/DDBJ whole genome shotgun (WGS) entry which is preliminary data.</text>
</comment>
<gene>
    <name evidence="9" type="ORF">IRJ18_11235</name>
</gene>
<sequence length="811" mass="91380">MIKNYLRSAWRNIARHKFISFVNIFGLTVGITCCLLILTYVFNELSYDKFNPNADRTYRVTRTFYTQDGTESLHLSAVAPPFGPLLKTAFPDIEKVSRLLPNGTIAVRYNEKMFNETNSFFADENFQDIFKLDVTRGDPKTGLTEPYNVMMTEAMARKYFGDQDPINQVVLLDNLKHGFKVTGIFKPLPNNSHMHAELLMSFNTLKDSTVYGEKQLRTNYGNNSFYTYLLLPKGYNAERINGQLSPFLDKYVQFKGMPAGLKTSKVTKLTLQKLTDIHLRSHLDDEIENNGNITRVYIFSIIALFILLIACINYMNLSTARSALRAKEIGIRKVIGAQRQEIIRQFLSESVLITWVALVLAIGISALVLPYVNSVSGLTLSLSSLLSWKVIILIVLLPFIVGLISGIYPAIFMSSFKPVRVLKGLVKSGAGGISFRKVLVVLQFSISIILIVATTVVFRQLSFIQNKSLGFNKDYVVNMFYNGNLNNTFDSFREELLKNPAIKEVGRSSRVPSGRLLDDQNASVMQGDSLKPIKLDLKYVTTDYGFIPTYGIKLDAGRNFSRAYVNDTTNFIINEAAVQMLQWKNAQNAIGKDMMYGNVKGKVIGVVNDFHFESLHQKIIPLLFAMPPVKNNQYNYISVKVDGRNAQSAITTMESVWRHYLPESPFAYTFLDKKFERLYSSEQLQGRLVTIFSCIAIFIACLGLFGLSAFTISQRVKEIGVRKVLGASVPRIVIELSKDFLMLVLIAAVIALPIAWYSMNKWLLDFAFRISLSWWIFAMAGVIALIIAFVTISFQSVKAAIANPVKSLRSE</sequence>
<dbReference type="PANTHER" id="PTHR30572:SF18">
    <property type="entry name" value="ABC-TYPE MACROLIDE FAMILY EXPORT SYSTEM PERMEASE COMPONENT 2"/>
    <property type="match status" value="1"/>
</dbReference>
<dbReference type="Pfam" id="PF12704">
    <property type="entry name" value="MacB_PCD"/>
    <property type="match status" value="1"/>
</dbReference>
<evidence type="ECO:0000256" key="1">
    <source>
        <dbReference type="ARBA" id="ARBA00004651"/>
    </source>
</evidence>
<feature type="domain" description="MacB-like periplasmic core" evidence="8">
    <location>
        <begin position="20"/>
        <end position="244"/>
    </location>
</feature>
<feature type="transmembrane region" description="Helical" evidence="6">
    <location>
        <begin position="688"/>
        <end position="712"/>
    </location>
</feature>
<feature type="transmembrane region" description="Helical" evidence="6">
    <location>
        <begin position="296"/>
        <end position="317"/>
    </location>
</feature>
<evidence type="ECO:0000256" key="4">
    <source>
        <dbReference type="ARBA" id="ARBA00022989"/>
    </source>
</evidence>
<feature type="transmembrane region" description="Helical" evidence="6">
    <location>
        <begin position="774"/>
        <end position="794"/>
    </location>
</feature>
<feature type="transmembrane region" description="Helical" evidence="6">
    <location>
        <begin position="21"/>
        <end position="42"/>
    </location>
</feature>
<dbReference type="Proteomes" id="UP000632774">
    <property type="component" value="Unassembled WGS sequence"/>
</dbReference>
<feature type="transmembrane region" description="Helical" evidence="6">
    <location>
        <begin position="740"/>
        <end position="759"/>
    </location>
</feature>
<evidence type="ECO:0000259" key="7">
    <source>
        <dbReference type="Pfam" id="PF02687"/>
    </source>
</evidence>
<evidence type="ECO:0000256" key="3">
    <source>
        <dbReference type="ARBA" id="ARBA00022692"/>
    </source>
</evidence>
<reference evidence="9 10" key="1">
    <citation type="submission" date="2020-10" db="EMBL/GenBank/DDBJ databases">
        <title>Mucilaginibacter mali sp. nov., isolated from rhizosphere soil of apple orchard.</title>
        <authorList>
            <person name="Lee J.-S."/>
            <person name="Kim H.S."/>
            <person name="Kim J.-S."/>
        </authorList>
    </citation>
    <scope>NUCLEOTIDE SEQUENCE [LARGE SCALE GENOMIC DNA]</scope>
    <source>
        <strain evidence="9 10">KCTC 23157</strain>
    </source>
</reference>
<feature type="transmembrane region" description="Helical" evidence="6">
    <location>
        <begin position="391"/>
        <end position="416"/>
    </location>
</feature>
<accession>A0ABR9XI87</accession>
<comment type="subcellular location">
    <subcellularLocation>
        <location evidence="1">Cell membrane</location>
        <topology evidence="1">Multi-pass membrane protein</topology>
    </subcellularLocation>
</comment>
<dbReference type="InterPro" id="IPR025857">
    <property type="entry name" value="MacB_PCD"/>
</dbReference>
<evidence type="ECO:0000256" key="6">
    <source>
        <dbReference type="SAM" id="Phobius"/>
    </source>
</evidence>
<protein>
    <submittedName>
        <fullName evidence="9">ABC transporter permease</fullName>
    </submittedName>
</protein>
<keyword evidence="2" id="KW-1003">Cell membrane</keyword>
<evidence type="ECO:0000313" key="10">
    <source>
        <dbReference type="Proteomes" id="UP000632774"/>
    </source>
</evidence>
<feature type="transmembrane region" description="Helical" evidence="6">
    <location>
        <begin position="351"/>
        <end position="371"/>
    </location>
</feature>
<dbReference type="InterPro" id="IPR050250">
    <property type="entry name" value="Macrolide_Exporter_MacB"/>
</dbReference>
<dbReference type="PANTHER" id="PTHR30572">
    <property type="entry name" value="MEMBRANE COMPONENT OF TRANSPORTER-RELATED"/>
    <property type="match status" value="1"/>
</dbReference>
<dbReference type="EMBL" id="JADFFM010000001">
    <property type="protein sequence ID" value="MBE9666935.1"/>
    <property type="molecule type" value="Genomic_DNA"/>
</dbReference>
<name>A0ABR9XI87_9SPHI</name>
<organism evidence="9 10">
    <name type="scientific">Mucilaginibacter boryungensis</name>
    <dbReference type="NCBI Taxonomy" id="768480"/>
    <lineage>
        <taxon>Bacteria</taxon>
        <taxon>Pseudomonadati</taxon>
        <taxon>Bacteroidota</taxon>
        <taxon>Sphingobacteriia</taxon>
        <taxon>Sphingobacteriales</taxon>
        <taxon>Sphingobacteriaceae</taxon>
        <taxon>Mucilaginibacter</taxon>
    </lineage>
</organism>
<keyword evidence="5 6" id="KW-0472">Membrane</keyword>
<dbReference type="RefSeq" id="WP_194106295.1">
    <property type="nucleotide sequence ID" value="NZ_JADFFM010000001.1"/>
</dbReference>
<keyword evidence="10" id="KW-1185">Reference proteome</keyword>
<dbReference type="Pfam" id="PF02687">
    <property type="entry name" value="FtsX"/>
    <property type="match status" value="2"/>
</dbReference>
<feature type="domain" description="ABC3 transporter permease C-terminal" evidence="7">
    <location>
        <begin position="301"/>
        <end position="416"/>
    </location>
</feature>
<feature type="domain" description="ABC3 transporter permease C-terminal" evidence="7">
    <location>
        <begin position="691"/>
        <end position="803"/>
    </location>
</feature>
<proteinExistence type="predicted"/>
<evidence type="ECO:0000313" key="9">
    <source>
        <dbReference type="EMBL" id="MBE9666935.1"/>
    </source>
</evidence>
<keyword evidence="3 6" id="KW-0812">Transmembrane</keyword>
<feature type="transmembrane region" description="Helical" evidence="6">
    <location>
        <begin position="437"/>
        <end position="458"/>
    </location>
</feature>
<evidence type="ECO:0000256" key="2">
    <source>
        <dbReference type="ARBA" id="ARBA00022475"/>
    </source>
</evidence>
<evidence type="ECO:0000256" key="5">
    <source>
        <dbReference type="ARBA" id="ARBA00023136"/>
    </source>
</evidence>
<evidence type="ECO:0000259" key="8">
    <source>
        <dbReference type="Pfam" id="PF12704"/>
    </source>
</evidence>